<dbReference type="InterPro" id="IPR023561">
    <property type="entry name" value="Carbonic_anhydrase_a-class"/>
</dbReference>
<dbReference type="Pfam" id="PF00194">
    <property type="entry name" value="Carb_anhydrase"/>
    <property type="match status" value="1"/>
</dbReference>
<accession>A0A7J7NL40</accession>
<proteinExistence type="predicted"/>
<evidence type="ECO:0000313" key="3">
    <source>
        <dbReference type="Proteomes" id="UP000541444"/>
    </source>
</evidence>
<dbReference type="GO" id="GO:0006730">
    <property type="term" value="P:one-carbon metabolic process"/>
    <property type="evidence" value="ECO:0007669"/>
    <property type="project" value="TreeGrafter"/>
</dbReference>
<keyword evidence="3" id="KW-1185">Reference proteome</keyword>
<dbReference type="Gene3D" id="3.10.200.10">
    <property type="entry name" value="Alpha carbonic anhydrase"/>
    <property type="match status" value="1"/>
</dbReference>
<dbReference type="InterPro" id="IPR001148">
    <property type="entry name" value="CA_dom"/>
</dbReference>
<dbReference type="EMBL" id="JACGCM010000719">
    <property type="protein sequence ID" value="KAF6167684.1"/>
    <property type="molecule type" value="Genomic_DNA"/>
</dbReference>
<gene>
    <name evidence="2" type="ORF">GIB67_017179</name>
</gene>
<dbReference type="PANTHER" id="PTHR18952">
    <property type="entry name" value="CARBONIC ANHYDRASE"/>
    <property type="match status" value="1"/>
</dbReference>
<dbReference type="GO" id="GO:0008270">
    <property type="term" value="F:zinc ion binding"/>
    <property type="evidence" value="ECO:0007669"/>
    <property type="project" value="InterPro"/>
</dbReference>
<dbReference type="PANTHER" id="PTHR18952:SF201">
    <property type="entry name" value="CARBONIC ANHYDRASE"/>
    <property type="match status" value="1"/>
</dbReference>
<evidence type="ECO:0000313" key="2">
    <source>
        <dbReference type="EMBL" id="KAF6167684.1"/>
    </source>
</evidence>
<dbReference type="AlphaFoldDB" id="A0A7J7NL40"/>
<name>A0A7J7NL40_9MAGN</name>
<reference evidence="2 3" key="1">
    <citation type="journal article" date="2020" name="IScience">
        <title>Genome Sequencing of the Endangered Kingdonia uniflora (Circaeasteraceae, Ranunculales) Reveals Potential Mechanisms of Evolutionary Specialization.</title>
        <authorList>
            <person name="Sun Y."/>
            <person name="Deng T."/>
            <person name="Zhang A."/>
            <person name="Moore M.J."/>
            <person name="Landis J.B."/>
            <person name="Lin N."/>
            <person name="Zhang H."/>
            <person name="Zhang X."/>
            <person name="Huang J."/>
            <person name="Zhang X."/>
            <person name="Sun H."/>
            <person name="Wang H."/>
        </authorList>
    </citation>
    <scope>NUCLEOTIDE SEQUENCE [LARGE SCALE GENOMIC DNA]</scope>
    <source>
        <strain evidence="2">TB1705</strain>
        <tissue evidence="2">Leaf</tissue>
    </source>
</reference>
<evidence type="ECO:0000259" key="1">
    <source>
        <dbReference type="PROSITE" id="PS51144"/>
    </source>
</evidence>
<protein>
    <recommendedName>
        <fullName evidence="1">Alpha-carbonic anhydrase domain-containing protein</fullName>
    </recommendedName>
</protein>
<sequence length="155" mass="17769">MFVYFSVNGGVTRDPFRSMVLTIFLDKVIGKSKSAYEGLIYFSFQLDFQIRLMSTGNKKKVNIGLIDPKRMNISGKKYYRYVGSLTTPPCSEGVLWIINQKVRNYVFFLPFLSKPLLTSHQILIRILMTLEDGCFKRASETIENSCALKLLILYG</sequence>
<feature type="domain" description="Alpha-carbonic anhydrase" evidence="1">
    <location>
        <begin position="1"/>
        <end position="131"/>
    </location>
</feature>
<dbReference type="SUPFAM" id="SSF51069">
    <property type="entry name" value="Carbonic anhydrase"/>
    <property type="match status" value="1"/>
</dbReference>
<organism evidence="2 3">
    <name type="scientific">Kingdonia uniflora</name>
    <dbReference type="NCBI Taxonomy" id="39325"/>
    <lineage>
        <taxon>Eukaryota</taxon>
        <taxon>Viridiplantae</taxon>
        <taxon>Streptophyta</taxon>
        <taxon>Embryophyta</taxon>
        <taxon>Tracheophyta</taxon>
        <taxon>Spermatophyta</taxon>
        <taxon>Magnoliopsida</taxon>
        <taxon>Ranunculales</taxon>
        <taxon>Circaeasteraceae</taxon>
        <taxon>Kingdonia</taxon>
    </lineage>
</organism>
<dbReference type="Proteomes" id="UP000541444">
    <property type="component" value="Unassembled WGS sequence"/>
</dbReference>
<comment type="caution">
    <text evidence="2">The sequence shown here is derived from an EMBL/GenBank/DDBJ whole genome shotgun (WGS) entry which is preliminary data.</text>
</comment>
<dbReference type="InterPro" id="IPR036398">
    <property type="entry name" value="CA_dom_sf"/>
</dbReference>
<dbReference type="PROSITE" id="PS51144">
    <property type="entry name" value="ALPHA_CA_2"/>
    <property type="match status" value="1"/>
</dbReference>
<dbReference type="GO" id="GO:0004089">
    <property type="term" value="F:carbonate dehydratase activity"/>
    <property type="evidence" value="ECO:0007669"/>
    <property type="project" value="InterPro"/>
</dbReference>
<dbReference type="OrthoDB" id="429145at2759"/>